<feature type="region of interest" description="Disordered" evidence="1">
    <location>
        <begin position="17"/>
        <end position="90"/>
    </location>
</feature>
<reference evidence="2" key="1">
    <citation type="journal article" date="2023" name="Nat. Commun.">
        <title>Diploid and tetraploid genomes of Acorus and the evolution of monocots.</title>
        <authorList>
            <person name="Ma L."/>
            <person name="Liu K.W."/>
            <person name="Li Z."/>
            <person name="Hsiao Y.Y."/>
            <person name="Qi Y."/>
            <person name="Fu T."/>
            <person name="Tang G.D."/>
            <person name="Zhang D."/>
            <person name="Sun W.H."/>
            <person name="Liu D.K."/>
            <person name="Li Y."/>
            <person name="Chen G.Z."/>
            <person name="Liu X.D."/>
            <person name="Liao X.Y."/>
            <person name="Jiang Y.T."/>
            <person name="Yu X."/>
            <person name="Hao Y."/>
            <person name="Huang J."/>
            <person name="Zhao X.W."/>
            <person name="Ke S."/>
            <person name="Chen Y.Y."/>
            <person name="Wu W.L."/>
            <person name="Hsu J.L."/>
            <person name="Lin Y.F."/>
            <person name="Huang M.D."/>
            <person name="Li C.Y."/>
            <person name="Huang L."/>
            <person name="Wang Z.W."/>
            <person name="Zhao X."/>
            <person name="Zhong W.Y."/>
            <person name="Peng D.H."/>
            <person name="Ahmad S."/>
            <person name="Lan S."/>
            <person name="Zhang J.S."/>
            <person name="Tsai W.C."/>
            <person name="Van de Peer Y."/>
            <person name="Liu Z.J."/>
        </authorList>
    </citation>
    <scope>NUCLEOTIDE SEQUENCE</scope>
    <source>
        <strain evidence="2">CP</strain>
    </source>
</reference>
<proteinExistence type="predicted"/>
<evidence type="ECO:0000313" key="3">
    <source>
        <dbReference type="Proteomes" id="UP001180020"/>
    </source>
</evidence>
<dbReference type="AlphaFoldDB" id="A0AAV9F8A0"/>
<evidence type="ECO:0000256" key="1">
    <source>
        <dbReference type="SAM" id="MobiDB-lite"/>
    </source>
</evidence>
<sequence length="158" mass="17602">MSYCHVTQIIVITHTTTNSTEVVQPRHRRRRQPRDGGDRCHGHADRDKHQRPDGHGRPNVHDRRLQNPGGGAGVRDIARHPPSLLPLRPMRRRRRPVVVLCQLQLMQPPAQHHHVTVDKAATKITAAAANSLAGVGGHRGPTLCVDVCGWGKWKGWEG</sequence>
<gene>
    <name evidence="2" type="ORF">QJS10_CPA03g00482</name>
</gene>
<dbReference type="Proteomes" id="UP001180020">
    <property type="component" value="Unassembled WGS sequence"/>
</dbReference>
<dbReference type="EMBL" id="JAUJYO010000003">
    <property type="protein sequence ID" value="KAK1321706.1"/>
    <property type="molecule type" value="Genomic_DNA"/>
</dbReference>
<evidence type="ECO:0000313" key="2">
    <source>
        <dbReference type="EMBL" id="KAK1321706.1"/>
    </source>
</evidence>
<feature type="compositionally biased region" description="Basic and acidic residues" evidence="1">
    <location>
        <begin position="33"/>
        <end position="65"/>
    </location>
</feature>
<accession>A0AAV9F8A0</accession>
<name>A0AAV9F8A0_ACOCL</name>
<protein>
    <submittedName>
        <fullName evidence="2">Uncharacterized protein</fullName>
    </submittedName>
</protein>
<keyword evidence="3" id="KW-1185">Reference proteome</keyword>
<organism evidence="2 3">
    <name type="scientific">Acorus calamus</name>
    <name type="common">Sweet flag</name>
    <dbReference type="NCBI Taxonomy" id="4465"/>
    <lineage>
        <taxon>Eukaryota</taxon>
        <taxon>Viridiplantae</taxon>
        <taxon>Streptophyta</taxon>
        <taxon>Embryophyta</taxon>
        <taxon>Tracheophyta</taxon>
        <taxon>Spermatophyta</taxon>
        <taxon>Magnoliopsida</taxon>
        <taxon>Liliopsida</taxon>
        <taxon>Acoraceae</taxon>
        <taxon>Acorus</taxon>
    </lineage>
</organism>
<reference evidence="2" key="2">
    <citation type="submission" date="2023-06" db="EMBL/GenBank/DDBJ databases">
        <authorList>
            <person name="Ma L."/>
            <person name="Liu K.-W."/>
            <person name="Li Z."/>
            <person name="Hsiao Y.-Y."/>
            <person name="Qi Y."/>
            <person name="Fu T."/>
            <person name="Tang G."/>
            <person name="Zhang D."/>
            <person name="Sun W.-H."/>
            <person name="Liu D.-K."/>
            <person name="Li Y."/>
            <person name="Chen G.-Z."/>
            <person name="Liu X.-D."/>
            <person name="Liao X.-Y."/>
            <person name="Jiang Y.-T."/>
            <person name="Yu X."/>
            <person name="Hao Y."/>
            <person name="Huang J."/>
            <person name="Zhao X.-W."/>
            <person name="Ke S."/>
            <person name="Chen Y.-Y."/>
            <person name="Wu W.-L."/>
            <person name="Hsu J.-L."/>
            <person name="Lin Y.-F."/>
            <person name="Huang M.-D."/>
            <person name="Li C.-Y."/>
            <person name="Huang L."/>
            <person name="Wang Z.-W."/>
            <person name="Zhao X."/>
            <person name="Zhong W.-Y."/>
            <person name="Peng D.-H."/>
            <person name="Ahmad S."/>
            <person name="Lan S."/>
            <person name="Zhang J.-S."/>
            <person name="Tsai W.-C."/>
            <person name="Van De Peer Y."/>
            <person name="Liu Z.-J."/>
        </authorList>
    </citation>
    <scope>NUCLEOTIDE SEQUENCE</scope>
    <source>
        <strain evidence="2">CP</strain>
        <tissue evidence="2">Leaves</tissue>
    </source>
</reference>
<comment type="caution">
    <text evidence="2">The sequence shown here is derived from an EMBL/GenBank/DDBJ whole genome shotgun (WGS) entry which is preliminary data.</text>
</comment>